<dbReference type="SUPFAM" id="SSF53850">
    <property type="entry name" value="Periplasmic binding protein-like II"/>
    <property type="match status" value="1"/>
</dbReference>
<evidence type="ECO:0000313" key="1">
    <source>
        <dbReference type="EMBL" id="EQD47325.1"/>
    </source>
</evidence>
<dbReference type="AlphaFoldDB" id="T1AYY3"/>
<name>T1AYY3_9ZZZZ</name>
<protein>
    <submittedName>
        <fullName evidence="1">Extracellular solute-binding protein</fullName>
    </submittedName>
</protein>
<gene>
    <name evidence="1" type="ORF">B1B_12378</name>
</gene>
<sequence>MSGAFAGNGCVTFNTQALTGTGWSYFLELMANPEGASIMSCAWVSANGGGIPGFNVVGDHCTVPGTDTLSPTAWDSYMTYGAPATYNLYLQWHLMGSGPYYLTNLIITDAYYLQANPYWGGTACVGGSSLGCLPGVFNATRPSYIPTVNVIWESSATQGESAYAAGVADFASIPAPDTAFLLQLEGQGTVAAGEVPSLNVSLLPFALDFNVSASQQDSGARIDVPGGILQDLNLRQFLVNAFPYATEGSAVNTVDGLPYALPYGGAIPPGEGPFSPGNLSWPGGDPSANASRTGTAAYWWAQFERDPVYAQLAAKWCLAPGQGPCDLPFGIPSGSYGLIARLYAGEVYNLSNGALRLVPFITGGGAISESSPLSFAPGMSPQALSVASWRVEYPDPTGSVTPFYLPGSAYTLSDALSETLLGTGPGGNLTMPGEYYGSSCADGGTLTSPDGWAMAVTLGCQGWAYRALTHLLEQGAACAPPGCGLGDRELL</sequence>
<comment type="caution">
    <text evidence="1">The sequence shown here is derived from an EMBL/GenBank/DDBJ whole genome shotgun (WGS) entry which is preliminary data.</text>
</comment>
<proteinExistence type="predicted"/>
<organism evidence="1">
    <name type="scientific">mine drainage metagenome</name>
    <dbReference type="NCBI Taxonomy" id="410659"/>
    <lineage>
        <taxon>unclassified sequences</taxon>
        <taxon>metagenomes</taxon>
        <taxon>ecological metagenomes</taxon>
    </lineage>
</organism>
<dbReference type="Gene3D" id="3.40.190.10">
    <property type="entry name" value="Periplasmic binding protein-like II"/>
    <property type="match status" value="1"/>
</dbReference>
<accession>T1AYY3</accession>
<reference evidence="1" key="1">
    <citation type="submission" date="2013-08" db="EMBL/GenBank/DDBJ databases">
        <authorList>
            <person name="Mendez C."/>
            <person name="Richter M."/>
            <person name="Ferrer M."/>
            <person name="Sanchez J."/>
        </authorList>
    </citation>
    <scope>NUCLEOTIDE SEQUENCE</scope>
</reference>
<dbReference type="EMBL" id="AUZY01008104">
    <property type="protein sequence ID" value="EQD47325.1"/>
    <property type="molecule type" value="Genomic_DNA"/>
</dbReference>
<feature type="non-terminal residue" evidence="1">
    <location>
        <position position="491"/>
    </location>
</feature>
<reference evidence="1" key="2">
    <citation type="journal article" date="2014" name="ISME J.">
        <title>Microbial stratification in low pH oxic and suboxic macroscopic growths along an acid mine drainage.</title>
        <authorList>
            <person name="Mendez-Garcia C."/>
            <person name="Mesa V."/>
            <person name="Sprenger R.R."/>
            <person name="Richter M."/>
            <person name="Diez M.S."/>
            <person name="Solano J."/>
            <person name="Bargiela R."/>
            <person name="Golyshina O.V."/>
            <person name="Manteca A."/>
            <person name="Ramos J.L."/>
            <person name="Gallego J.R."/>
            <person name="Llorente I."/>
            <person name="Martins Dos Santos V.A."/>
            <person name="Jensen O.N."/>
            <person name="Pelaez A.I."/>
            <person name="Sanchez J."/>
            <person name="Ferrer M."/>
        </authorList>
    </citation>
    <scope>NUCLEOTIDE SEQUENCE</scope>
</reference>